<accession>A0AA88L229</accession>
<organism evidence="2 3">
    <name type="scientific">Artemia franciscana</name>
    <name type="common">Brine shrimp</name>
    <name type="synonym">Artemia sanfranciscana</name>
    <dbReference type="NCBI Taxonomy" id="6661"/>
    <lineage>
        <taxon>Eukaryota</taxon>
        <taxon>Metazoa</taxon>
        <taxon>Ecdysozoa</taxon>
        <taxon>Arthropoda</taxon>
        <taxon>Crustacea</taxon>
        <taxon>Branchiopoda</taxon>
        <taxon>Anostraca</taxon>
        <taxon>Artemiidae</taxon>
        <taxon>Artemia</taxon>
    </lineage>
</organism>
<evidence type="ECO:0000313" key="2">
    <source>
        <dbReference type="EMBL" id="KAK2716098.1"/>
    </source>
</evidence>
<keyword evidence="1" id="KW-1133">Transmembrane helix</keyword>
<proteinExistence type="predicted"/>
<keyword evidence="1" id="KW-0812">Transmembrane</keyword>
<keyword evidence="3" id="KW-1185">Reference proteome</keyword>
<evidence type="ECO:0000313" key="3">
    <source>
        <dbReference type="Proteomes" id="UP001187531"/>
    </source>
</evidence>
<dbReference type="EMBL" id="JAVRJZ010000012">
    <property type="protein sequence ID" value="KAK2716098.1"/>
    <property type="molecule type" value="Genomic_DNA"/>
</dbReference>
<feature type="transmembrane region" description="Helical" evidence="1">
    <location>
        <begin position="90"/>
        <end position="109"/>
    </location>
</feature>
<keyword evidence="1" id="KW-0472">Membrane</keyword>
<evidence type="ECO:0000256" key="1">
    <source>
        <dbReference type="SAM" id="Phobius"/>
    </source>
</evidence>
<feature type="transmembrane region" description="Helical" evidence="1">
    <location>
        <begin position="66"/>
        <end position="84"/>
    </location>
</feature>
<protein>
    <submittedName>
        <fullName evidence="2">Uncharacterized protein</fullName>
    </submittedName>
</protein>
<sequence length="176" mass="19508">MSLLANMPSSFSEVAASIPPVALTPYSGPLVDTTVTDIKTTTKDNKGIIIGDGGPDLALVPYALKILFSVGLITIVTVVTVIVTVTTTNIFFLASVNIAPIFFPGAKNYKPRKKKKPKRPYPEIIYEGPYYDYDGHEEDEEKDEVGKLEKYEPKVVEKVYGKATRRMLKRETLVHN</sequence>
<reference evidence="2" key="1">
    <citation type="submission" date="2023-07" db="EMBL/GenBank/DDBJ databases">
        <title>Chromosome-level genome assembly of Artemia franciscana.</title>
        <authorList>
            <person name="Jo E."/>
        </authorList>
    </citation>
    <scope>NUCLEOTIDE SEQUENCE</scope>
    <source>
        <tissue evidence="2">Whole body</tissue>
    </source>
</reference>
<gene>
    <name evidence="2" type="ORF">QYM36_010618</name>
</gene>
<comment type="caution">
    <text evidence="2">The sequence shown here is derived from an EMBL/GenBank/DDBJ whole genome shotgun (WGS) entry which is preliminary data.</text>
</comment>
<dbReference type="AlphaFoldDB" id="A0AA88L229"/>
<dbReference type="Proteomes" id="UP001187531">
    <property type="component" value="Unassembled WGS sequence"/>
</dbReference>
<name>A0AA88L229_ARTSF</name>